<evidence type="ECO:0000256" key="1">
    <source>
        <dbReference type="ARBA" id="ARBA00011073"/>
    </source>
</evidence>
<reference evidence="8 9" key="2">
    <citation type="submission" date="2019-09" db="EMBL/GenBank/DDBJ databases">
        <title>Mesorhizobium sp. MaA-C15 isolated from Microcystis aeruginosa.</title>
        <authorList>
            <person name="Jeong S.E."/>
            <person name="Jin H.M."/>
            <person name="Jeon C.O."/>
        </authorList>
    </citation>
    <scope>NUCLEOTIDE SEQUENCE [LARGE SCALE GENOMIC DNA]</scope>
    <source>
        <strain evidence="8 9">MaA-C15</strain>
    </source>
</reference>
<organism evidence="8 9">
    <name type="scientific">Neoaquamicrobium microcysteis</name>
    <dbReference type="NCBI Taxonomy" id="2682781"/>
    <lineage>
        <taxon>Bacteria</taxon>
        <taxon>Pseudomonadati</taxon>
        <taxon>Pseudomonadota</taxon>
        <taxon>Alphaproteobacteria</taxon>
        <taxon>Hyphomicrobiales</taxon>
        <taxon>Phyllobacteriaceae</taxon>
        <taxon>Neoaquamicrobium</taxon>
    </lineage>
</organism>
<dbReference type="Proteomes" id="UP000323258">
    <property type="component" value="Unassembled WGS sequence"/>
</dbReference>
<dbReference type="InterPro" id="IPR036852">
    <property type="entry name" value="Peptidase_S8/S53_dom_sf"/>
</dbReference>
<dbReference type="GO" id="GO:0004252">
    <property type="term" value="F:serine-type endopeptidase activity"/>
    <property type="evidence" value="ECO:0007669"/>
    <property type="project" value="UniProtKB-UniRule"/>
</dbReference>
<keyword evidence="9" id="KW-1185">Reference proteome</keyword>
<dbReference type="OrthoDB" id="5405281at2"/>
<dbReference type="PROSITE" id="PS00138">
    <property type="entry name" value="SUBTILASE_SER"/>
    <property type="match status" value="1"/>
</dbReference>
<dbReference type="SUPFAM" id="SSF52743">
    <property type="entry name" value="Subtilisin-like"/>
    <property type="match status" value="1"/>
</dbReference>
<comment type="similarity">
    <text evidence="1 5">Belongs to the peptidase S8 family.</text>
</comment>
<dbReference type="InterPro" id="IPR050131">
    <property type="entry name" value="Peptidase_S8_subtilisin-like"/>
</dbReference>
<dbReference type="PROSITE" id="PS51892">
    <property type="entry name" value="SUBTILASE"/>
    <property type="match status" value="1"/>
</dbReference>
<gene>
    <name evidence="8" type="ORF">FY036_13685</name>
</gene>
<evidence type="ECO:0000259" key="7">
    <source>
        <dbReference type="Pfam" id="PF00082"/>
    </source>
</evidence>
<dbReference type="PRINTS" id="PR00723">
    <property type="entry name" value="SUBTILISIN"/>
</dbReference>
<feature type="active site" description="Charge relay system" evidence="5">
    <location>
        <position position="223"/>
    </location>
</feature>
<dbReference type="EMBL" id="VSZS01000064">
    <property type="protein sequence ID" value="TYR31333.1"/>
    <property type="molecule type" value="Genomic_DNA"/>
</dbReference>
<dbReference type="InterPro" id="IPR015500">
    <property type="entry name" value="Peptidase_S8_subtilisin-rel"/>
</dbReference>
<dbReference type="InterPro" id="IPR023828">
    <property type="entry name" value="Peptidase_S8_Ser-AS"/>
</dbReference>
<dbReference type="RefSeq" id="WP_148915306.1">
    <property type="nucleotide sequence ID" value="NZ_VSZS01000064.1"/>
</dbReference>
<sequence length="482" mass="50193">MKEDLARNRSLKLPLIFMVALSLGWAAHSPVVTPLFGITAAYADDDDDDDDDGGFSGGGYYGGGDNLRPPPNRVLRVPSAQRFFRGMRRALTGQPAPRRRTAARPVELPDRAQNEIVAIGLGDAARDQLVANGYAVLEEAEVTSLDTVVVKLRIPDGSSLEAAREEVRGLAGGAQVDFNHYYRPEQAGSCSGPHCAAPRLVGWPLAGGGEATCRVDARIGIVDTGINPDHTTFEGGRLETIRLGDGELEESGLQHGTAVAALLVGGAESRTPGLLPGAQVIAIDAFHRAARQDDRSDVFTLVRAIDMALGRQVVVLNMSLAGPANDLLHEAIAKASAATVVVAAVGNGGPNAAPAYPAAYDGVIGVTAVDRGRRVYRRAGRGEHVDIAAPGVEVWTAASISGGRPKTGTSFAAPFVTAAAALIRAREPELTPAEVKQRLATAAQDLGEPGKDPVFGWGLLDASGLCPADAVPVPVSADAEQD</sequence>
<feature type="region of interest" description="Disordered" evidence="6">
    <location>
        <begin position="47"/>
        <end position="72"/>
    </location>
</feature>
<comment type="caution">
    <text evidence="8">The sequence shown here is derived from an EMBL/GenBank/DDBJ whole genome shotgun (WGS) entry which is preliminary data.</text>
</comment>
<dbReference type="PANTHER" id="PTHR43806">
    <property type="entry name" value="PEPTIDASE S8"/>
    <property type="match status" value="1"/>
</dbReference>
<evidence type="ECO:0000256" key="5">
    <source>
        <dbReference type="PROSITE-ProRule" id="PRU01240"/>
    </source>
</evidence>
<evidence type="ECO:0000256" key="3">
    <source>
        <dbReference type="ARBA" id="ARBA00022801"/>
    </source>
</evidence>
<keyword evidence="3 5" id="KW-0378">Hydrolase</keyword>
<protein>
    <submittedName>
        <fullName evidence="8">S8 family serine peptidase</fullName>
    </submittedName>
</protein>
<keyword evidence="4 5" id="KW-0720">Serine protease</keyword>
<feature type="compositionally biased region" description="Gly residues" evidence="6">
    <location>
        <begin position="54"/>
        <end position="65"/>
    </location>
</feature>
<proteinExistence type="inferred from homology"/>
<accession>A0A5D4GTT5</accession>
<dbReference type="CDD" id="cd05561">
    <property type="entry name" value="Peptidases_S8_4"/>
    <property type="match status" value="1"/>
</dbReference>
<keyword evidence="2 5" id="KW-0645">Protease</keyword>
<name>A0A5D4GTT5_9HYPH</name>
<feature type="active site" description="Charge relay system" evidence="5">
    <location>
        <position position="410"/>
    </location>
</feature>
<dbReference type="InterPro" id="IPR000209">
    <property type="entry name" value="Peptidase_S8/S53_dom"/>
</dbReference>
<evidence type="ECO:0000313" key="9">
    <source>
        <dbReference type="Proteomes" id="UP000323258"/>
    </source>
</evidence>
<evidence type="ECO:0000256" key="4">
    <source>
        <dbReference type="ARBA" id="ARBA00022825"/>
    </source>
</evidence>
<dbReference type="PANTHER" id="PTHR43806:SF11">
    <property type="entry name" value="CEREVISIN-RELATED"/>
    <property type="match status" value="1"/>
</dbReference>
<feature type="active site" description="Charge relay system" evidence="5">
    <location>
        <position position="255"/>
    </location>
</feature>
<evidence type="ECO:0000256" key="2">
    <source>
        <dbReference type="ARBA" id="ARBA00022670"/>
    </source>
</evidence>
<evidence type="ECO:0000313" key="8">
    <source>
        <dbReference type="EMBL" id="TYR31333.1"/>
    </source>
</evidence>
<evidence type="ECO:0000256" key="6">
    <source>
        <dbReference type="SAM" id="MobiDB-lite"/>
    </source>
</evidence>
<dbReference type="Gene3D" id="3.40.50.200">
    <property type="entry name" value="Peptidase S8/S53 domain"/>
    <property type="match status" value="1"/>
</dbReference>
<dbReference type="GO" id="GO:0006508">
    <property type="term" value="P:proteolysis"/>
    <property type="evidence" value="ECO:0007669"/>
    <property type="project" value="UniProtKB-KW"/>
</dbReference>
<feature type="domain" description="Peptidase S8/S53" evidence="7">
    <location>
        <begin position="218"/>
        <end position="458"/>
    </location>
</feature>
<dbReference type="Pfam" id="PF00082">
    <property type="entry name" value="Peptidase_S8"/>
    <property type="match status" value="1"/>
</dbReference>
<reference evidence="8 9" key="1">
    <citation type="submission" date="2019-08" db="EMBL/GenBank/DDBJ databases">
        <authorList>
            <person name="Seo Y.L."/>
        </authorList>
    </citation>
    <scope>NUCLEOTIDE SEQUENCE [LARGE SCALE GENOMIC DNA]</scope>
    <source>
        <strain evidence="8 9">MaA-C15</strain>
    </source>
</reference>
<dbReference type="AlphaFoldDB" id="A0A5D4GTT5"/>